<sequence>MRRSWSAVNSVKLE</sequence>
<reference evidence="1" key="2">
    <citation type="journal article" date="2015" name="Data Brief">
        <title>Shoot transcriptome of the giant reed, Arundo donax.</title>
        <authorList>
            <person name="Barrero R.A."/>
            <person name="Guerrero F.D."/>
            <person name="Moolhuijzen P."/>
            <person name="Goolsby J.A."/>
            <person name="Tidwell J."/>
            <person name="Bellgard S.E."/>
            <person name="Bellgard M.I."/>
        </authorList>
    </citation>
    <scope>NUCLEOTIDE SEQUENCE</scope>
    <source>
        <tissue evidence="1">Shoot tissue taken approximately 20 cm above the soil surface</tissue>
    </source>
</reference>
<proteinExistence type="predicted"/>
<organism evidence="1">
    <name type="scientific">Arundo donax</name>
    <name type="common">Giant reed</name>
    <name type="synonym">Donax arundinaceus</name>
    <dbReference type="NCBI Taxonomy" id="35708"/>
    <lineage>
        <taxon>Eukaryota</taxon>
        <taxon>Viridiplantae</taxon>
        <taxon>Streptophyta</taxon>
        <taxon>Embryophyta</taxon>
        <taxon>Tracheophyta</taxon>
        <taxon>Spermatophyta</taxon>
        <taxon>Magnoliopsida</taxon>
        <taxon>Liliopsida</taxon>
        <taxon>Poales</taxon>
        <taxon>Poaceae</taxon>
        <taxon>PACMAD clade</taxon>
        <taxon>Arundinoideae</taxon>
        <taxon>Arundineae</taxon>
        <taxon>Arundo</taxon>
    </lineage>
</organism>
<protein>
    <submittedName>
        <fullName evidence="1">Uncharacterized protein</fullName>
    </submittedName>
</protein>
<reference evidence="1" key="1">
    <citation type="submission" date="2014-09" db="EMBL/GenBank/DDBJ databases">
        <authorList>
            <person name="Magalhaes I.L.F."/>
            <person name="Oliveira U."/>
            <person name="Santos F.R."/>
            <person name="Vidigal T.H.D.A."/>
            <person name="Brescovit A.D."/>
            <person name="Santos A.J."/>
        </authorList>
    </citation>
    <scope>NUCLEOTIDE SEQUENCE</scope>
    <source>
        <tissue evidence="1">Shoot tissue taken approximately 20 cm above the soil surface</tissue>
    </source>
</reference>
<accession>A0A0A9H4L7</accession>
<name>A0A0A9H4L7_ARUDO</name>
<dbReference type="EMBL" id="GBRH01165786">
    <property type="protein sequence ID" value="JAE32110.1"/>
    <property type="molecule type" value="Transcribed_RNA"/>
</dbReference>
<evidence type="ECO:0000313" key="1">
    <source>
        <dbReference type="EMBL" id="JAE32110.1"/>
    </source>
</evidence>